<dbReference type="EMBL" id="FOGG01000017">
    <property type="protein sequence ID" value="SER81360.1"/>
    <property type="molecule type" value="Genomic_DNA"/>
</dbReference>
<dbReference type="PANTHER" id="PTHR34220:SF7">
    <property type="entry name" value="SENSOR HISTIDINE KINASE YPDA"/>
    <property type="match status" value="1"/>
</dbReference>
<dbReference type="GO" id="GO:0016020">
    <property type="term" value="C:membrane"/>
    <property type="evidence" value="ECO:0007669"/>
    <property type="project" value="InterPro"/>
</dbReference>
<keyword evidence="1" id="KW-1133">Transmembrane helix</keyword>
<dbReference type="InterPro" id="IPR010559">
    <property type="entry name" value="Sig_transdc_His_kin_internal"/>
</dbReference>
<protein>
    <submittedName>
        <fullName evidence="3">Histidine kinase</fullName>
    </submittedName>
</protein>
<dbReference type="InterPro" id="IPR050640">
    <property type="entry name" value="Bact_2-comp_sensor_kinase"/>
</dbReference>
<dbReference type="InterPro" id="IPR036890">
    <property type="entry name" value="HATPase_C_sf"/>
</dbReference>
<dbReference type="STRING" id="390241.SAMN04488023_11722"/>
<evidence type="ECO:0000313" key="4">
    <source>
        <dbReference type="Proteomes" id="UP000199572"/>
    </source>
</evidence>
<evidence type="ECO:0000259" key="2">
    <source>
        <dbReference type="Pfam" id="PF06580"/>
    </source>
</evidence>
<keyword evidence="4" id="KW-1185">Reference proteome</keyword>
<accession>A0A1H9S8M9</accession>
<dbReference type="SUPFAM" id="SSF55874">
    <property type="entry name" value="ATPase domain of HSP90 chaperone/DNA topoisomerase II/histidine kinase"/>
    <property type="match status" value="1"/>
</dbReference>
<dbReference type="InterPro" id="IPR011990">
    <property type="entry name" value="TPR-like_helical_dom_sf"/>
</dbReference>
<feature type="transmembrane region" description="Helical" evidence="1">
    <location>
        <begin position="395"/>
        <end position="415"/>
    </location>
</feature>
<dbReference type="Gene3D" id="3.30.565.10">
    <property type="entry name" value="Histidine kinase-like ATPase, C-terminal domain"/>
    <property type="match status" value="1"/>
</dbReference>
<evidence type="ECO:0000256" key="1">
    <source>
        <dbReference type="SAM" id="Phobius"/>
    </source>
</evidence>
<keyword evidence="1" id="KW-0472">Membrane</keyword>
<dbReference type="PANTHER" id="PTHR34220">
    <property type="entry name" value="SENSOR HISTIDINE KINASE YPDA"/>
    <property type="match status" value="1"/>
</dbReference>
<dbReference type="AlphaFoldDB" id="A0A1H9S8M9"/>
<dbReference type="SUPFAM" id="SSF48452">
    <property type="entry name" value="TPR-like"/>
    <property type="match status" value="1"/>
</dbReference>
<keyword evidence="3" id="KW-0418">Kinase</keyword>
<keyword evidence="1" id="KW-0812">Transmembrane</keyword>
<organism evidence="3 4">
    <name type="scientific">Pedobacter rhizosphaerae</name>
    <dbReference type="NCBI Taxonomy" id="390241"/>
    <lineage>
        <taxon>Bacteria</taxon>
        <taxon>Pseudomonadati</taxon>
        <taxon>Bacteroidota</taxon>
        <taxon>Sphingobacteriia</taxon>
        <taxon>Sphingobacteriales</taxon>
        <taxon>Sphingobacteriaceae</taxon>
        <taxon>Pedobacter</taxon>
    </lineage>
</organism>
<keyword evidence="3" id="KW-0808">Transferase</keyword>
<dbReference type="GO" id="GO:0000155">
    <property type="term" value="F:phosphorelay sensor kinase activity"/>
    <property type="evidence" value="ECO:0007669"/>
    <property type="project" value="InterPro"/>
</dbReference>
<feature type="domain" description="Signal transduction histidine kinase internal region" evidence="2">
    <location>
        <begin position="437"/>
        <end position="515"/>
    </location>
</feature>
<gene>
    <name evidence="3" type="ORF">SAMN04488023_11722</name>
</gene>
<reference evidence="3 4" key="1">
    <citation type="submission" date="2016-10" db="EMBL/GenBank/DDBJ databases">
        <authorList>
            <person name="de Groot N.N."/>
        </authorList>
    </citation>
    <scope>NUCLEOTIDE SEQUENCE [LARGE SCALE GENOMIC DNA]</scope>
    <source>
        <strain evidence="3 4">DSM 18610</strain>
    </source>
</reference>
<dbReference type="OrthoDB" id="6190788at2"/>
<dbReference type="PROSITE" id="PS51257">
    <property type="entry name" value="PROKAR_LIPOPROTEIN"/>
    <property type="match status" value="1"/>
</dbReference>
<dbReference type="Proteomes" id="UP000199572">
    <property type="component" value="Unassembled WGS sequence"/>
</dbReference>
<evidence type="ECO:0000313" key="3">
    <source>
        <dbReference type="EMBL" id="SER81360.1"/>
    </source>
</evidence>
<dbReference type="RefSeq" id="WP_090885436.1">
    <property type="nucleotide sequence ID" value="NZ_FOGG01000017.1"/>
</dbReference>
<proteinExistence type="predicted"/>
<dbReference type="Pfam" id="PF06580">
    <property type="entry name" value="His_kinase"/>
    <property type="match status" value="1"/>
</dbReference>
<sequence length="640" mass="74333">MNVSLKPIFVFCTILCFLIISSCRDKERRPEVKEQPGNKPTMQKDYLAVFMSFDTLSSAAVKKKIYLEDSLFNQMDNKDSNPFYYYFKGRKYSYEKKGDSALITYQKMKGLKPHDDVELLKTYAILLRKMVNGSAVESALMSQIYAALETAEQKHSRITYYFYDLLAQAYFQNHNEKKSIEYAAIYFKHHPFNYHPVIKQRYFDISFLLAYRLNDFKKMAFYNSQARKLALQFDDSLAIARTYDNEAQIYSQQKQSAKALACSKIYFNYLKKSNTLNDVAFNNLATAFSEDHQPDSAIKYFRAGIAFEKRVTPGKQKDMYYNGLVDAYKMKGDFKNALEAADSAYTIELRNYQAIEAVKVAEMSEKYETEKKDQNIAQLNSRNRLNETIIKQQRWTIFLTLLVFVGVVSFSYIFYRQQRLREKNKLLLSENQRLNVEQKMLQAQLNPHFIFNAIANLQSLVASGHIEESVRYLKSFSGLLRGILEQNRKDFIEIEEEMCSLNNYLQLQQMRYADAFEYKITVDEQLNINETLIPPMLIQPFVENAIEHGFRNIAYKGLLSISFRIKDEMLLIEIDDNGSGLSKKPTQNPKKQSLAQIILKERIDLLFTAKGQQAQFKVNDKGGNANTGVFVEIQIPIIND</sequence>
<name>A0A1H9S8M9_9SPHI</name>
<dbReference type="Gene3D" id="1.25.40.10">
    <property type="entry name" value="Tetratricopeptide repeat domain"/>
    <property type="match status" value="1"/>
</dbReference>